<gene>
    <name evidence="1" type="ORF">QJS04_geneDACA014342</name>
</gene>
<evidence type="ECO:0000313" key="1">
    <source>
        <dbReference type="EMBL" id="KAK1264520.1"/>
    </source>
</evidence>
<protein>
    <submittedName>
        <fullName evidence="1">Uncharacterized protein</fullName>
    </submittedName>
</protein>
<dbReference type="Proteomes" id="UP001179952">
    <property type="component" value="Unassembled WGS sequence"/>
</dbReference>
<name>A0AAV9AKK3_ACOGR</name>
<dbReference type="AlphaFoldDB" id="A0AAV9AKK3"/>
<dbReference type="EMBL" id="JAUJYN010000008">
    <property type="protein sequence ID" value="KAK1264520.1"/>
    <property type="molecule type" value="Genomic_DNA"/>
</dbReference>
<organism evidence="1 2">
    <name type="scientific">Acorus gramineus</name>
    <name type="common">Dwarf sweet flag</name>
    <dbReference type="NCBI Taxonomy" id="55184"/>
    <lineage>
        <taxon>Eukaryota</taxon>
        <taxon>Viridiplantae</taxon>
        <taxon>Streptophyta</taxon>
        <taxon>Embryophyta</taxon>
        <taxon>Tracheophyta</taxon>
        <taxon>Spermatophyta</taxon>
        <taxon>Magnoliopsida</taxon>
        <taxon>Liliopsida</taxon>
        <taxon>Acoraceae</taxon>
        <taxon>Acorus</taxon>
    </lineage>
</organism>
<keyword evidence="2" id="KW-1185">Reference proteome</keyword>
<reference evidence="1" key="2">
    <citation type="submission" date="2023-06" db="EMBL/GenBank/DDBJ databases">
        <authorList>
            <person name="Ma L."/>
            <person name="Liu K.-W."/>
            <person name="Li Z."/>
            <person name="Hsiao Y.-Y."/>
            <person name="Qi Y."/>
            <person name="Fu T."/>
            <person name="Tang G."/>
            <person name="Zhang D."/>
            <person name="Sun W.-H."/>
            <person name="Liu D.-K."/>
            <person name="Li Y."/>
            <person name="Chen G.-Z."/>
            <person name="Liu X.-D."/>
            <person name="Liao X.-Y."/>
            <person name="Jiang Y.-T."/>
            <person name="Yu X."/>
            <person name="Hao Y."/>
            <person name="Huang J."/>
            <person name="Zhao X.-W."/>
            <person name="Ke S."/>
            <person name="Chen Y.-Y."/>
            <person name="Wu W.-L."/>
            <person name="Hsu J.-L."/>
            <person name="Lin Y.-F."/>
            <person name="Huang M.-D."/>
            <person name="Li C.-Y."/>
            <person name="Huang L."/>
            <person name="Wang Z.-W."/>
            <person name="Zhao X."/>
            <person name="Zhong W.-Y."/>
            <person name="Peng D.-H."/>
            <person name="Ahmad S."/>
            <person name="Lan S."/>
            <person name="Zhang J.-S."/>
            <person name="Tsai W.-C."/>
            <person name="Van De Peer Y."/>
            <person name="Liu Z.-J."/>
        </authorList>
    </citation>
    <scope>NUCLEOTIDE SEQUENCE</scope>
    <source>
        <strain evidence="1">SCP</strain>
        <tissue evidence="1">Leaves</tissue>
    </source>
</reference>
<accession>A0AAV9AKK3</accession>
<reference evidence="1" key="1">
    <citation type="journal article" date="2023" name="Nat. Commun.">
        <title>Diploid and tetraploid genomes of Acorus and the evolution of monocots.</title>
        <authorList>
            <person name="Ma L."/>
            <person name="Liu K.W."/>
            <person name="Li Z."/>
            <person name="Hsiao Y.Y."/>
            <person name="Qi Y."/>
            <person name="Fu T."/>
            <person name="Tang G.D."/>
            <person name="Zhang D."/>
            <person name="Sun W.H."/>
            <person name="Liu D.K."/>
            <person name="Li Y."/>
            <person name="Chen G.Z."/>
            <person name="Liu X.D."/>
            <person name="Liao X.Y."/>
            <person name="Jiang Y.T."/>
            <person name="Yu X."/>
            <person name="Hao Y."/>
            <person name="Huang J."/>
            <person name="Zhao X.W."/>
            <person name="Ke S."/>
            <person name="Chen Y.Y."/>
            <person name="Wu W.L."/>
            <person name="Hsu J.L."/>
            <person name="Lin Y.F."/>
            <person name="Huang M.D."/>
            <person name="Li C.Y."/>
            <person name="Huang L."/>
            <person name="Wang Z.W."/>
            <person name="Zhao X."/>
            <person name="Zhong W.Y."/>
            <person name="Peng D.H."/>
            <person name="Ahmad S."/>
            <person name="Lan S."/>
            <person name="Zhang J.S."/>
            <person name="Tsai W.C."/>
            <person name="Van de Peer Y."/>
            <person name="Liu Z.J."/>
        </authorList>
    </citation>
    <scope>NUCLEOTIDE SEQUENCE</scope>
    <source>
        <strain evidence="1">SCP</strain>
    </source>
</reference>
<evidence type="ECO:0000313" key="2">
    <source>
        <dbReference type="Proteomes" id="UP001179952"/>
    </source>
</evidence>
<comment type="caution">
    <text evidence="1">The sequence shown here is derived from an EMBL/GenBank/DDBJ whole genome shotgun (WGS) entry which is preliminary data.</text>
</comment>
<proteinExistence type="predicted"/>
<sequence length="51" mass="5232">MSGTSNIATTMLGLLKSYPEILLALSCFLLLRRCLATPRAGPTLGVGPVGG</sequence>